<reference evidence="1 2" key="1">
    <citation type="submission" date="2021-06" db="EMBL/GenBank/DDBJ databases">
        <authorList>
            <person name="Palmer J.M."/>
        </authorList>
    </citation>
    <scope>NUCLEOTIDE SEQUENCE [LARGE SCALE GENOMIC DNA]</scope>
    <source>
        <strain evidence="1 2">GA_2019</strain>
        <tissue evidence="1">Muscle</tissue>
    </source>
</reference>
<dbReference type="Proteomes" id="UP001476798">
    <property type="component" value="Unassembled WGS sequence"/>
</dbReference>
<proteinExistence type="predicted"/>
<evidence type="ECO:0000313" key="1">
    <source>
        <dbReference type="EMBL" id="MEQ2179803.1"/>
    </source>
</evidence>
<sequence>MECELLRVQIMLTDSGPPRIRLYENQNRCLGNTGGKRLFKRNILSFSLIHCSWRIRTLLLNSSFYGYQRLYRQPLPEAPRSAHPQPATPHPSLLLLLFYCCIHNMRPANFL</sequence>
<gene>
    <name evidence="1" type="ORF">GOODEAATRI_028893</name>
</gene>
<organism evidence="1 2">
    <name type="scientific">Goodea atripinnis</name>
    <dbReference type="NCBI Taxonomy" id="208336"/>
    <lineage>
        <taxon>Eukaryota</taxon>
        <taxon>Metazoa</taxon>
        <taxon>Chordata</taxon>
        <taxon>Craniata</taxon>
        <taxon>Vertebrata</taxon>
        <taxon>Euteleostomi</taxon>
        <taxon>Actinopterygii</taxon>
        <taxon>Neopterygii</taxon>
        <taxon>Teleostei</taxon>
        <taxon>Neoteleostei</taxon>
        <taxon>Acanthomorphata</taxon>
        <taxon>Ovalentaria</taxon>
        <taxon>Atherinomorphae</taxon>
        <taxon>Cyprinodontiformes</taxon>
        <taxon>Goodeidae</taxon>
        <taxon>Goodea</taxon>
    </lineage>
</organism>
<protein>
    <recommendedName>
        <fullName evidence="3">Ycf15</fullName>
    </recommendedName>
</protein>
<accession>A0ABV0P8N5</accession>
<dbReference type="EMBL" id="JAHRIO010064090">
    <property type="protein sequence ID" value="MEQ2179803.1"/>
    <property type="molecule type" value="Genomic_DNA"/>
</dbReference>
<evidence type="ECO:0000313" key="2">
    <source>
        <dbReference type="Proteomes" id="UP001476798"/>
    </source>
</evidence>
<evidence type="ECO:0008006" key="3">
    <source>
        <dbReference type="Google" id="ProtNLM"/>
    </source>
</evidence>
<name>A0ABV0P8N5_9TELE</name>
<comment type="caution">
    <text evidence="1">The sequence shown here is derived from an EMBL/GenBank/DDBJ whole genome shotgun (WGS) entry which is preliminary data.</text>
</comment>
<keyword evidence="2" id="KW-1185">Reference proteome</keyword>